<keyword evidence="6 15" id="KW-0812">Transmembrane</keyword>
<feature type="transmembrane region" description="Helical" evidence="15">
    <location>
        <begin position="303"/>
        <end position="325"/>
    </location>
</feature>
<dbReference type="EC" id="2.7.13.3" evidence="3"/>
<dbReference type="SUPFAM" id="SSF55874">
    <property type="entry name" value="ATPase domain of HSP90 chaperone/DNA topoisomerase II/histidine kinase"/>
    <property type="match status" value="1"/>
</dbReference>
<keyword evidence="4 13" id="KW-0597">Phosphoprotein</keyword>
<feature type="modified residue" description="4-aspartylphosphate" evidence="13">
    <location>
        <position position="832"/>
    </location>
</feature>
<keyword evidence="5" id="KW-0808">Transferase</keyword>
<keyword evidence="10 15" id="KW-1133">Transmembrane helix</keyword>
<comment type="catalytic activity">
    <reaction evidence="1">
        <text>ATP + protein L-histidine = ADP + protein N-phospho-L-histidine.</text>
        <dbReference type="EC" id="2.7.13.3"/>
    </reaction>
</comment>
<evidence type="ECO:0000256" key="7">
    <source>
        <dbReference type="ARBA" id="ARBA00022741"/>
    </source>
</evidence>
<dbReference type="Gene3D" id="3.30.450.20">
    <property type="entry name" value="PAS domain"/>
    <property type="match status" value="1"/>
</dbReference>
<dbReference type="GO" id="GO:0000155">
    <property type="term" value="F:phosphorelay sensor kinase activity"/>
    <property type="evidence" value="ECO:0007669"/>
    <property type="project" value="InterPro"/>
</dbReference>
<keyword evidence="11" id="KW-0902">Two-component regulatory system</keyword>
<reference evidence="18 19" key="1">
    <citation type="submission" date="2015-04" db="EMBL/GenBank/DDBJ databases">
        <title>Draft Genome Sequence of the Novel Agar-Digesting Marine Bacterium Q1.</title>
        <authorList>
            <person name="Li Y."/>
            <person name="Li D."/>
            <person name="Chen G."/>
            <person name="Du Z."/>
        </authorList>
    </citation>
    <scope>NUCLEOTIDE SEQUENCE [LARGE SCALE GENOMIC DNA]</scope>
    <source>
        <strain evidence="18 19">Q1</strain>
    </source>
</reference>
<dbReference type="Pfam" id="PF22673">
    <property type="entry name" value="MCP-like_PDC_1"/>
    <property type="match status" value="1"/>
</dbReference>
<dbReference type="InterPro" id="IPR004358">
    <property type="entry name" value="Sig_transdc_His_kin-like_C"/>
</dbReference>
<evidence type="ECO:0000256" key="5">
    <source>
        <dbReference type="ARBA" id="ARBA00022679"/>
    </source>
</evidence>
<dbReference type="Gene3D" id="3.30.565.10">
    <property type="entry name" value="Histidine kinase-like ATPase, C-terminal domain"/>
    <property type="match status" value="1"/>
</dbReference>
<dbReference type="InterPro" id="IPR036890">
    <property type="entry name" value="HATPase_C_sf"/>
</dbReference>
<evidence type="ECO:0000259" key="17">
    <source>
        <dbReference type="PROSITE" id="PS50110"/>
    </source>
</evidence>
<dbReference type="CDD" id="cd00082">
    <property type="entry name" value="HisKA"/>
    <property type="match status" value="1"/>
</dbReference>
<organism evidence="18 19">
    <name type="scientific">Catenovulum maritimum</name>
    <dbReference type="NCBI Taxonomy" id="1513271"/>
    <lineage>
        <taxon>Bacteria</taxon>
        <taxon>Pseudomonadati</taxon>
        <taxon>Pseudomonadota</taxon>
        <taxon>Gammaproteobacteria</taxon>
        <taxon>Alteromonadales</taxon>
        <taxon>Alteromonadaceae</taxon>
        <taxon>Catenovulum</taxon>
    </lineage>
</organism>
<dbReference type="Proteomes" id="UP000037600">
    <property type="component" value="Unassembled WGS sequence"/>
</dbReference>
<keyword evidence="9" id="KW-0067">ATP-binding</keyword>
<dbReference type="PROSITE" id="PS50109">
    <property type="entry name" value="HIS_KIN"/>
    <property type="match status" value="1"/>
</dbReference>
<keyword evidence="19" id="KW-1185">Reference proteome</keyword>
<feature type="domain" description="Histidine kinase" evidence="16">
    <location>
        <begin position="451"/>
        <end position="668"/>
    </location>
</feature>
<evidence type="ECO:0000256" key="12">
    <source>
        <dbReference type="ARBA" id="ARBA00023136"/>
    </source>
</evidence>
<dbReference type="InterPro" id="IPR011006">
    <property type="entry name" value="CheY-like_superfamily"/>
</dbReference>
<dbReference type="SMART" id="SM00388">
    <property type="entry name" value="HisKA"/>
    <property type="match status" value="1"/>
</dbReference>
<feature type="coiled-coil region" evidence="14">
    <location>
        <begin position="368"/>
        <end position="434"/>
    </location>
</feature>
<protein>
    <recommendedName>
        <fullName evidence="3">histidine kinase</fullName>
        <ecNumber evidence="3">2.7.13.3</ecNumber>
    </recommendedName>
</protein>
<proteinExistence type="predicted"/>
<evidence type="ECO:0000256" key="13">
    <source>
        <dbReference type="PROSITE-ProRule" id="PRU00169"/>
    </source>
</evidence>
<dbReference type="Pfam" id="PF00512">
    <property type="entry name" value="HisKA"/>
    <property type="match status" value="1"/>
</dbReference>
<evidence type="ECO:0000256" key="2">
    <source>
        <dbReference type="ARBA" id="ARBA00004370"/>
    </source>
</evidence>
<dbReference type="CDD" id="cd12913">
    <property type="entry name" value="PDC1_MCP_like"/>
    <property type="match status" value="1"/>
</dbReference>
<feature type="domain" description="Response regulatory" evidence="17">
    <location>
        <begin position="783"/>
        <end position="899"/>
    </location>
</feature>
<evidence type="ECO:0000313" key="19">
    <source>
        <dbReference type="Proteomes" id="UP000037600"/>
    </source>
</evidence>
<comment type="caution">
    <text evidence="18">The sequence shown here is derived from an EMBL/GenBank/DDBJ whole genome shotgun (WGS) entry which is preliminary data.</text>
</comment>
<keyword evidence="14" id="KW-0175">Coiled coil</keyword>
<dbReference type="Pfam" id="PF02518">
    <property type="entry name" value="HATPase_c"/>
    <property type="match status" value="1"/>
</dbReference>
<accession>A0A0J8GZY9</accession>
<evidence type="ECO:0000259" key="16">
    <source>
        <dbReference type="PROSITE" id="PS50109"/>
    </source>
</evidence>
<dbReference type="SMART" id="SM00387">
    <property type="entry name" value="HATPase_c"/>
    <property type="match status" value="1"/>
</dbReference>
<keyword evidence="7" id="KW-0547">Nucleotide-binding</keyword>
<evidence type="ECO:0000256" key="10">
    <source>
        <dbReference type="ARBA" id="ARBA00022989"/>
    </source>
</evidence>
<dbReference type="GO" id="GO:0016020">
    <property type="term" value="C:membrane"/>
    <property type="evidence" value="ECO:0007669"/>
    <property type="project" value="UniProtKB-SubCell"/>
</dbReference>
<dbReference type="CDD" id="cd17546">
    <property type="entry name" value="REC_hyHK_CKI1_RcsC-like"/>
    <property type="match status" value="1"/>
</dbReference>
<evidence type="ECO:0000256" key="3">
    <source>
        <dbReference type="ARBA" id="ARBA00012438"/>
    </source>
</evidence>
<gene>
    <name evidence="18" type="ORF">XM47_04840</name>
</gene>
<evidence type="ECO:0000256" key="6">
    <source>
        <dbReference type="ARBA" id="ARBA00022692"/>
    </source>
</evidence>
<feature type="transmembrane region" description="Helical" evidence="15">
    <location>
        <begin position="271"/>
        <end position="291"/>
    </location>
</feature>
<evidence type="ECO:0000256" key="4">
    <source>
        <dbReference type="ARBA" id="ARBA00022553"/>
    </source>
</evidence>
<dbReference type="PANTHER" id="PTHR45339:SF1">
    <property type="entry name" value="HYBRID SIGNAL TRANSDUCTION HISTIDINE KINASE J"/>
    <property type="match status" value="1"/>
</dbReference>
<dbReference type="InterPro" id="IPR003661">
    <property type="entry name" value="HisK_dim/P_dom"/>
</dbReference>
<sequence length="909" mass="102419">MELFGYGLLITVNQNTSSKALSDIKNKQIHATFDAGLQKLNNQTKVLEQQVLSVSNIGQQFYRQLSLFPKEQLTQQLQIQLIQLFEQYSDAIGGGIWFEPNIIQQHKFFGPYVFRENNQVKFSWDLSTQAYDYHNQSWYQLALPSGWPRSIQRPQNIYWTEPYKDEAGSEQLMMTVDSFIWDDKKTIIGLATVDWALTEITDFFSQIKVTPKSNSFLIDGHSGKIIFSSANPELTMKQASETDWGKIALTETLPNELNMIDLTEQPTSDKVAFAITSSGIIFGVTIPYTDLVAETKYAEQQNLWLGILISATFIALVSLSLQQIFKPFNRIISLVKDSIKTDYRTDELTVSTIKYSGKNEFSPLIKALNKLFNEFKNYTKQIEQKNKNLILNKKEITNLNEDLHSKVEELTELHNELENNSDRLTRQNLALNIAIKKANNAVESKSNFLALMSHEIRTPLNGILGMVSLLKASSLDKNQSDSISVIEQSGNTLLTIIDDILDISKIEAGKLHLSSHKFDFEEVCYQCLELIQARMLQQEKSIDIIFDYPISQTFELYADDVRLRQILLNLLGNALKFTHQGNITLKVDITNTLRVEVIDTGIGIEIQNQANLFDTFSQADQMISKKYGGTGLGLAICKKLISQMQGDIGVISAINHGSTFWFEIPITSINSQLIETPKTHNKLIIRANNHALKETLMINLKSHLLVSSADSLSPTQDTSILNIDSTATEAQLQISNDTELSLKKPIRPREIINKLITAGISTSVTPNTNTTTENLSYSPIFGHVLVVEDNLINLAICQNMLEKFGLSHDFAINGKVAVEKAENNHYDLILMDCRMPELDGFQATKLIRKLPHLDKIPILALSANVLAEDVEKCLLAGMNEHIAKPITLSILYERLSNYLSKQKDVIKLA</sequence>
<evidence type="ECO:0000313" key="18">
    <source>
        <dbReference type="EMBL" id="KMT66318.1"/>
    </source>
</evidence>
<dbReference type="PANTHER" id="PTHR45339">
    <property type="entry name" value="HYBRID SIGNAL TRANSDUCTION HISTIDINE KINASE J"/>
    <property type="match status" value="1"/>
</dbReference>
<dbReference type="PRINTS" id="PR00344">
    <property type="entry name" value="BCTRLSENSOR"/>
</dbReference>
<name>A0A0J8GZY9_9ALTE</name>
<dbReference type="CDD" id="cd16922">
    <property type="entry name" value="HATPase_EvgS-ArcB-TorS-like"/>
    <property type="match status" value="1"/>
</dbReference>
<evidence type="ECO:0000256" key="14">
    <source>
        <dbReference type="SAM" id="Coils"/>
    </source>
</evidence>
<dbReference type="SUPFAM" id="SSF52172">
    <property type="entry name" value="CheY-like"/>
    <property type="match status" value="1"/>
</dbReference>
<dbReference type="Pfam" id="PF00072">
    <property type="entry name" value="Response_reg"/>
    <property type="match status" value="1"/>
</dbReference>
<evidence type="ECO:0000256" key="11">
    <source>
        <dbReference type="ARBA" id="ARBA00023012"/>
    </source>
</evidence>
<evidence type="ECO:0000256" key="9">
    <source>
        <dbReference type="ARBA" id="ARBA00022840"/>
    </source>
</evidence>
<dbReference type="SUPFAM" id="SSF47384">
    <property type="entry name" value="Homodimeric domain of signal transducing histidine kinase"/>
    <property type="match status" value="1"/>
</dbReference>
<dbReference type="FunFam" id="1.10.287.130:FF:000004">
    <property type="entry name" value="Ethylene receptor 1"/>
    <property type="match status" value="1"/>
</dbReference>
<dbReference type="PROSITE" id="PS50110">
    <property type="entry name" value="RESPONSE_REGULATORY"/>
    <property type="match status" value="1"/>
</dbReference>
<dbReference type="Gene3D" id="3.40.50.2300">
    <property type="match status" value="1"/>
</dbReference>
<evidence type="ECO:0000256" key="1">
    <source>
        <dbReference type="ARBA" id="ARBA00000085"/>
    </source>
</evidence>
<evidence type="ECO:0000256" key="8">
    <source>
        <dbReference type="ARBA" id="ARBA00022777"/>
    </source>
</evidence>
<dbReference type="FunFam" id="3.30.565.10:FF:000010">
    <property type="entry name" value="Sensor histidine kinase RcsC"/>
    <property type="match status" value="1"/>
</dbReference>
<dbReference type="InterPro" id="IPR003594">
    <property type="entry name" value="HATPase_dom"/>
</dbReference>
<dbReference type="GO" id="GO:0005524">
    <property type="term" value="F:ATP binding"/>
    <property type="evidence" value="ECO:0007669"/>
    <property type="project" value="UniProtKB-KW"/>
</dbReference>
<dbReference type="EMBL" id="LAZL01000005">
    <property type="protein sequence ID" value="KMT66318.1"/>
    <property type="molecule type" value="Genomic_DNA"/>
</dbReference>
<keyword evidence="12 15" id="KW-0472">Membrane</keyword>
<comment type="subcellular location">
    <subcellularLocation>
        <location evidence="2">Membrane</location>
    </subcellularLocation>
</comment>
<dbReference type="InterPro" id="IPR005467">
    <property type="entry name" value="His_kinase_dom"/>
</dbReference>
<keyword evidence="8" id="KW-0418">Kinase</keyword>
<evidence type="ECO:0000256" key="15">
    <source>
        <dbReference type="SAM" id="Phobius"/>
    </source>
</evidence>
<dbReference type="InterPro" id="IPR001789">
    <property type="entry name" value="Sig_transdc_resp-reg_receiver"/>
</dbReference>
<dbReference type="InterPro" id="IPR036097">
    <property type="entry name" value="HisK_dim/P_sf"/>
</dbReference>
<dbReference type="STRING" id="1513271.XM47_04840"/>
<dbReference type="AlphaFoldDB" id="A0A0J8GZY9"/>
<dbReference type="Gene3D" id="1.10.287.130">
    <property type="match status" value="1"/>
</dbReference>
<dbReference type="SMART" id="SM00448">
    <property type="entry name" value="REC"/>
    <property type="match status" value="1"/>
</dbReference>